<feature type="domain" description="Helicase ATP-binding" evidence="16">
    <location>
        <begin position="1"/>
        <end position="203"/>
    </location>
</feature>
<keyword evidence="12" id="KW-0234">DNA repair</keyword>
<evidence type="ECO:0000313" key="18">
    <source>
        <dbReference type="Proteomes" id="UP000023152"/>
    </source>
</evidence>
<evidence type="ECO:0000256" key="14">
    <source>
        <dbReference type="ARBA" id="ARBA00023242"/>
    </source>
</evidence>
<dbReference type="CDD" id="cd18788">
    <property type="entry name" value="SF2_C_XPD"/>
    <property type="match status" value="1"/>
</dbReference>
<dbReference type="AlphaFoldDB" id="X6NFB0"/>
<dbReference type="Gene3D" id="1.10.30.20">
    <property type="entry name" value="Bacterial XPD DNA helicase, FeS cluster domain"/>
    <property type="match status" value="1"/>
</dbReference>
<dbReference type="SUPFAM" id="SSF52540">
    <property type="entry name" value="P-loop containing nucleoside triphosphate hydrolases"/>
    <property type="match status" value="1"/>
</dbReference>
<dbReference type="GO" id="GO:0070182">
    <property type="term" value="F:DNA polymerase binding"/>
    <property type="evidence" value="ECO:0007669"/>
    <property type="project" value="TreeGrafter"/>
</dbReference>
<reference evidence="17 18" key="1">
    <citation type="journal article" date="2013" name="Curr. Biol.">
        <title>The Genome of the Foraminiferan Reticulomyxa filosa.</title>
        <authorList>
            <person name="Glockner G."/>
            <person name="Hulsmann N."/>
            <person name="Schleicher M."/>
            <person name="Noegel A.A."/>
            <person name="Eichinger L."/>
            <person name="Gallinger C."/>
            <person name="Pawlowski J."/>
            <person name="Sierra R."/>
            <person name="Euteneuer U."/>
            <person name="Pillet L."/>
            <person name="Moustafa A."/>
            <person name="Platzer M."/>
            <person name="Groth M."/>
            <person name="Szafranski K."/>
            <person name="Schliwa M."/>
        </authorList>
    </citation>
    <scope>NUCLEOTIDE SEQUENCE [LARGE SCALE GENOMIC DNA]</scope>
</reference>
<evidence type="ECO:0000256" key="4">
    <source>
        <dbReference type="ARBA" id="ARBA00022741"/>
    </source>
</evidence>
<dbReference type="FunFam" id="3.40.50.300:FF:001352">
    <property type="entry name" value="DNA repair helicase"/>
    <property type="match status" value="1"/>
</dbReference>
<dbReference type="OrthoDB" id="19182at2759"/>
<dbReference type="InterPro" id="IPR006555">
    <property type="entry name" value="ATP-dep_Helicase_C"/>
</dbReference>
<dbReference type="SMART" id="SM00488">
    <property type="entry name" value="DEXDc2"/>
    <property type="match status" value="1"/>
</dbReference>
<dbReference type="Pfam" id="PF06733">
    <property type="entry name" value="DEAD_2"/>
    <property type="match status" value="1"/>
</dbReference>
<evidence type="ECO:0000256" key="9">
    <source>
        <dbReference type="ARBA" id="ARBA00023004"/>
    </source>
</evidence>
<keyword evidence="2" id="KW-0004">4Fe-4S</keyword>
<dbReference type="Pfam" id="PF23109">
    <property type="entry name" value="ARCH_RTEL1"/>
    <property type="match status" value="1"/>
</dbReference>
<dbReference type="GO" id="GO:0005634">
    <property type="term" value="C:nucleus"/>
    <property type="evidence" value="ECO:0007669"/>
    <property type="project" value="UniProtKB-SubCell"/>
</dbReference>
<keyword evidence="4" id="KW-0547">Nucleotide-binding</keyword>
<evidence type="ECO:0000256" key="1">
    <source>
        <dbReference type="ARBA" id="ARBA00004123"/>
    </source>
</evidence>
<keyword evidence="10" id="KW-0411">Iron-sulfur</keyword>
<dbReference type="GO" id="GO:0003678">
    <property type="term" value="F:DNA helicase activity"/>
    <property type="evidence" value="ECO:0007669"/>
    <property type="project" value="InterPro"/>
</dbReference>
<protein>
    <recommendedName>
        <fullName evidence="16">Helicase ATP-binding domain-containing protein</fullName>
    </recommendedName>
</protein>
<keyword evidence="18" id="KW-1185">Reference proteome</keyword>
<dbReference type="Proteomes" id="UP000023152">
    <property type="component" value="Unassembled WGS sequence"/>
</dbReference>
<organism evidence="17 18">
    <name type="scientific">Reticulomyxa filosa</name>
    <dbReference type="NCBI Taxonomy" id="46433"/>
    <lineage>
        <taxon>Eukaryota</taxon>
        <taxon>Sar</taxon>
        <taxon>Rhizaria</taxon>
        <taxon>Retaria</taxon>
        <taxon>Foraminifera</taxon>
        <taxon>Monothalamids</taxon>
        <taxon>Reticulomyxidae</taxon>
        <taxon>Reticulomyxa</taxon>
    </lineage>
</organism>
<dbReference type="GO" id="GO:0045910">
    <property type="term" value="P:negative regulation of DNA recombination"/>
    <property type="evidence" value="ECO:0007669"/>
    <property type="project" value="TreeGrafter"/>
</dbReference>
<keyword evidence="14" id="KW-0539">Nucleus</keyword>
<dbReference type="GO" id="GO:0003677">
    <property type="term" value="F:DNA binding"/>
    <property type="evidence" value="ECO:0007669"/>
    <property type="project" value="UniProtKB-KW"/>
</dbReference>
<dbReference type="GO" id="GO:1904430">
    <property type="term" value="P:negative regulation of t-circle formation"/>
    <property type="evidence" value="ECO:0007669"/>
    <property type="project" value="TreeGrafter"/>
</dbReference>
<evidence type="ECO:0000256" key="13">
    <source>
        <dbReference type="ARBA" id="ARBA00023235"/>
    </source>
</evidence>
<dbReference type="PANTHER" id="PTHR11472:SF34">
    <property type="entry name" value="REGULATOR OF TELOMERE ELONGATION HELICASE 1"/>
    <property type="match status" value="1"/>
</dbReference>
<dbReference type="InterPro" id="IPR045028">
    <property type="entry name" value="DinG/Rad3-like"/>
</dbReference>
<evidence type="ECO:0000256" key="3">
    <source>
        <dbReference type="ARBA" id="ARBA00022723"/>
    </source>
</evidence>
<dbReference type="Gene3D" id="1.10.275.40">
    <property type="match status" value="1"/>
</dbReference>
<evidence type="ECO:0000256" key="8">
    <source>
        <dbReference type="ARBA" id="ARBA00022840"/>
    </source>
</evidence>
<dbReference type="GO" id="GO:0005524">
    <property type="term" value="F:ATP binding"/>
    <property type="evidence" value="ECO:0007669"/>
    <property type="project" value="UniProtKB-KW"/>
</dbReference>
<dbReference type="EMBL" id="ASPP01009500">
    <property type="protein sequence ID" value="ETO24027.1"/>
    <property type="molecule type" value="Genomic_DNA"/>
</dbReference>
<dbReference type="InterPro" id="IPR010614">
    <property type="entry name" value="RAD3-like_helicase_DEAD"/>
</dbReference>
<evidence type="ECO:0000256" key="15">
    <source>
        <dbReference type="SAM" id="MobiDB-lite"/>
    </source>
</evidence>
<keyword evidence="8" id="KW-0067">ATP-binding</keyword>
<evidence type="ECO:0000256" key="10">
    <source>
        <dbReference type="ARBA" id="ARBA00023014"/>
    </source>
</evidence>
<accession>X6NFB0</accession>
<dbReference type="OMA" id="FDDVIWQ"/>
<comment type="caution">
    <text evidence="17">The sequence shown here is derived from an EMBL/GenBank/DDBJ whole genome shotgun (WGS) entry which is preliminary data.</text>
</comment>
<dbReference type="NCBIfam" id="TIGR00604">
    <property type="entry name" value="rad3"/>
    <property type="match status" value="1"/>
</dbReference>
<keyword evidence="3" id="KW-0479">Metal-binding</keyword>
<evidence type="ECO:0000256" key="2">
    <source>
        <dbReference type="ARBA" id="ARBA00022485"/>
    </source>
</evidence>
<keyword evidence="11" id="KW-0238">DNA-binding</keyword>
<name>X6NFB0_RETFI</name>
<feature type="compositionally biased region" description="Polar residues" evidence="15">
    <location>
        <begin position="723"/>
        <end position="734"/>
    </location>
</feature>
<dbReference type="Gene3D" id="3.40.50.300">
    <property type="entry name" value="P-loop containing nucleotide triphosphate hydrolases"/>
    <property type="match status" value="2"/>
</dbReference>
<dbReference type="SMART" id="SM00491">
    <property type="entry name" value="HELICc2"/>
    <property type="match status" value="1"/>
</dbReference>
<dbReference type="InterPro" id="IPR042493">
    <property type="entry name" value="XPD_DNA_FeS"/>
</dbReference>
<sequence length="778" mass="89444">MTNWQKHKLQYQTAKTRPRISMLGSREQMCINEKIKKDYKGSRLNRQCRAINSHQSHSKCQYFHGYKELTKESNKNNAHNQQLQVLESFVLDLEELSQISHEIGVCPYYYELDICDRSEIVFMPYNYLLDKKVRPNNLHRVLDNCILIFDEAHNIEQVCCDAMSFQFHASMLAQCIAEIQQLLELKMFTDVKEEDLILVKAMLLQLEKEIAQVNIPNMKREVRDVTFKGDFIFELLGRAEIKKENKTEIIDICQEISKTLATPEVEFSSNTLLMNKGSSESFAIEAFASALEVIFHPSFQPQFYKINISVENNNGNKLNIFYLCVSVWCLNAGFALKELKSKCHCLLLTSGTLSPLDSFQSELQINFPIVLQNDHLVDETQVFASIQPHGPSNEHKVLLSSKHENRQNNDYKTELGNSILFLCRKIPDGVLVFFASYVHMKSCLEWWERTKIGGETIMNRIQSVKHVLQEEQGSNKEQMQDMLDCFKRGLTDKSRKITGSILFAVMRGKISEGMDFSDNSCRAVVITGIPFSNHMDSKVQQKITFMDQMHAQYFQSLAANGTNDRPKPLNGKEWYQQQALRAVNQAIGRVIRHKRDFGAVILLDHRFKENLSQISKWIRPFVKMDTFGQMIAKLQLFFKTATKLWDNNGDIAFGNDQKSRLLAKKRETVRQGIQHQSNAKAIVGNGQNSIEHEQWGHFSADNGQQANKKKRTFNEAFDVEILSTGSTTPDNSNTGRKRPKANCNSTLDQYMINRNLMKRNKQDNDPNVVRLLAKSSAQ</sequence>
<evidence type="ECO:0000259" key="16">
    <source>
        <dbReference type="PROSITE" id="PS51193"/>
    </source>
</evidence>
<comment type="subcellular location">
    <subcellularLocation>
        <location evidence="1">Nucleus</location>
    </subcellularLocation>
</comment>
<feature type="region of interest" description="Disordered" evidence="15">
    <location>
        <begin position="723"/>
        <end position="742"/>
    </location>
</feature>
<dbReference type="InterPro" id="IPR014013">
    <property type="entry name" value="Helic_SF1/SF2_ATP-bd_DinG/Rad3"/>
</dbReference>
<keyword evidence="7" id="KW-0347">Helicase</keyword>
<dbReference type="Pfam" id="PF13307">
    <property type="entry name" value="Helicase_C_2"/>
    <property type="match status" value="1"/>
</dbReference>
<dbReference type="GO" id="GO:0006281">
    <property type="term" value="P:DNA repair"/>
    <property type="evidence" value="ECO:0007669"/>
    <property type="project" value="UniProtKB-KW"/>
</dbReference>
<dbReference type="GO" id="GO:0046872">
    <property type="term" value="F:metal ion binding"/>
    <property type="evidence" value="ECO:0007669"/>
    <property type="project" value="UniProtKB-KW"/>
</dbReference>
<keyword evidence="13" id="KW-0413">Isomerase</keyword>
<dbReference type="InterPro" id="IPR057498">
    <property type="entry name" value="Rtel1_ARCH"/>
</dbReference>
<feature type="non-terminal residue" evidence="17">
    <location>
        <position position="778"/>
    </location>
</feature>
<dbReference type="GO" id="GO:0010569">
    <property type="term" value="P:regulation of double-strand break repair via homologous recombination"/>
    <property type="evidence" value="ECO:0007669"/>
    <property type="project" value="TreeGrafter"/>
</dbReference>
<dbReference type="GO" id="GO:0090657">
    <property type="term" value="P:telomeric loop disassembly"/>
    <property type="evidence" value="ECO:0007669"/>
    <property type="project" value="TreeGrafter"/>
</dbReference>
<keyword evidence="9" id="KW-0408">Iron</keyword>
<evidence type="ECO:0000313" key="17">
    <source>
        <dbReference type="EMBL" id="ETO24027.1"/>
    </source>
</evidence>
<evidence type="ECO:0000256" key="11">
    <source>
        <dbReference type="ARBA" id="ARBA00023125"/>
    </source>
</evidence>
<keyword evidence="6" id="KW-0378">Hydrolase</keyword>
<dbReference type="InterPro" id="IPR027417">
    <property type="entry name" value="P-loop_NTPase"/>
</dbReference>
<dbReference type="GO" id="GO:0016818">
    <property type="term" value="F:hydrolase activity, acting on acid anhydrides, in phosphorus-containing anhydrides"/>
    <property type="evidence" value="ECO:0007669"/>
    <property type="project" value="InterPro"/>
</dbReference>
<dbReference type="PROSITE" id="PS51193">
    <property type="entry name" value="HELICASE_ATP_BIND_2"/>
    <property type="match status" value="1"/>
</dbReference>
<dbReference type="InterPro" id="IPR006554">
    <property type="entry name" value="Helicase-like_DEXD_c2"/>
</dbReference>
<evidence type="ECO:0000256" key="5">
    <source>
        <dbReference type="ARBA" id="ARBA00022763"/>
    </source>
</evidence>
<proteinExistence type="predicted"/>
<gene>
    <name evidence="17" type="ORF">RFI_13132</name>
</gene>
<dbReference type="InterPro" id="IPR013020">
    <property type="entry name" value="Rad3/Chl1-like"/>
</dbReference>
<evidence type="ECO:0000256" key="12">
    <source>
        <dbReference type="ARBA" id="ARBA00023204"/>
    </source>
</evidence>
<evidence type="ECO:0000256" key="6">
    <source>
        <dbReference type="ARBA" id="ARBA00022801"/>
    </source>
</evidence>
<dbReference type="GO" id="GO:0051539">
    <property type="term" value="F:4 iron, 4 sulfur cluster binding"/>
    <property type="evidence" value="ECO:0007669"/>
    <property type="project" value="UniProtKB-KW"/>
</dbReference>
<evidence type="ECO:0000256" key="7">
    <source>
        <dbReference type="ARBA" id="ARBA00022806"/>
    </source>
</evidence>
<keyword evidence="5" id="KW-0227">DNA damage</keyword>
<dbReference type="PANTHER" id="PTHR11472">
    <property type="entry name" value="DNA REPAIR DEAD HELICASE RAD3/XP-D SUBFAMILY MEMBER"/>
    <property type="match status" value="1"/>
</dbReference>